<dbReference type="PRINTS" id="PR01005">
    <property type="entry name" value="FLGHOOKAP1"/>
</dbReference>
<dbReference type="GO" id="GO:0044780">
    <property type="term" value="P:bacterial-type flagellum assembly"/>
    <property type="evidence" value="ECO:0007669"/>
    <property type="project" value="InterPro"/>
</dbReference>
<gene>
    <name evidence="10" type="primary">flgK</name>
    <name evidence="10" type="ORF">IAA96_08840</name>
</gene>
<dbReference type="PANTHER" id="PTHR30033:SF1">
    <property type="entry name" value="FLAGELLAR HOOK-ASSOCIATED PROTEIN 1"/>
    <property type="match status" value="1"/>
</dbReference>
<evidence type="ECO:0000256" key="5">
    <source>
        <dbReference type="ARBA" id="ARBA00022525"/>
    </source>
</evidence>
<feature type="domain" description="Flagellar basal-body/hook protein C-terminal" evidence="8">
    <location>
        <begin position="582"/>
        <end position="620"/>
    </location>
</feature>
<dbReference type="InterPro" id="IPR053927">
    <property type="entry name" value="FlgK_helical"/>
</dbReference>
<dbReference type="Proteomes" id="UP000823616">
    <property type="component" value="Unassembled WGS sequence"/>
</dbReference>
<dbReference type="GO" id="GO:0005198">
    <property type="term" value="F:structural molecule activity"/>
    <property type="evidence" value="ECO:0007669"/>
    <property type="project" value="InterPro"/>
</dbReference>
<feature type="domain" description="Flagellar hook-associated protein FlgK helical" evidence="9">
    <location>
        <begin position="103"/>
        <end position="330"/>
    </location>
</feature>
<evidence type="ECO:0000256" key="1">
    <source>
        <dbReference type="ARBA" id="ARBA00004365"/>
    </source>
</evidence>
<evidence type="ECO:0000256" key="4">
    <source>
        <dbReference type="ARBA" id="ARBA00016244"/>
    </source>
</evidence>
<name>A0A9D9EQ08_9SPIR</name>
<dbReference type="NCBIfam" id="TIGR02492">
    <property type="entry name" value="flgK_ends"/>
    <property type="match status" value="1"/>
</dbReference>
<dbReference type="GO" id="GO:0005576">
    <property type="term" value="C:extracellular region"/>
    <property type="evidence" value="ECO:0007669"/>
    <property type="project" value="UniProtKB-SubCell"/>
</dbReference>
<dbReference type="PANTHER" id="PTHR30033">
    <property type="entry name" value="FLAGELLAR HOOK-ASSOCIATED PROTEIN 1"/>
    <property type="match status" value="1"/>
</dbReference>
<dbReference type="Pfam" id="PF22638">
    <property type="entry name" value="FlgK_D1"/>
    <property type="match status" value="1"/>
</dbReference>
<dbReference type="InterPro" id="IPR010810">
    <property type="entry name" value="Flagellin_hook_IN_motif"/>
</dbReference>
<evidence type="ECO:0000313" key="10">
    <source>
        <dbReference type="EMBL" id="MBO8451192.1"/>
    </source>
</evidence>
<reference evidence="10" key="1">
    <citation type="submission" date="2020-10" db="EMBL/GenBank/DDBJ databases">
        <authorList>
            <person name="Gilroy R."/>
        </authorList>
    </citation>
    <scope>NUCLEOTIDE SEQUENCE</scope>
    <source>
        <strain evidence="10">B3-4054</strain>
    </source>
</reference>
<keyword evidence="5" id="KW-0964">Secreted</keyword>
<protein>
    <recommendedName>
        <fullName evidence="4">Flagellar hook-associated protein 1</fullName>
    </recommendedName>
</protein>
<keyword evidence="7" id="KW-0175">Coiled coil</keyword>
<evidence type="ECO:0000259" key="8">
    <source>
        <dbReference type="Pfam" id="PF06429"/>
    </source>
</evidence>
<sequence>MSTFSGIEMGKRSLFAHSRSIQTAGHNVSNSSTEGYSRQRVELRATDPLYRPDLSRAETPGQIGQGVSVESVRRLRDTLLDKRIVAQTEDTGYWETRDKYLLMMEQVYLEPDETSVRTRMDQFWDAWEELSLYPESKSARQSIVTRGETLTDAIHNQYRALRGIGDMVNGDIEAVVRQVNDLASRIAALNEEIVKVKAMGDQPNDLMDRRDLLTEKLSSLVGVTFDIRDRDEEYVIHLDGMELVQGKTARAFALAPGLSDDGYSRVVWEGSGEEAVISGGKLGALLELRDSDIRSQIQSVDTMTMNFVDLVNSIHREGTSPNGRTGVDFFVEQYFIENTAGNYDRDGDGAADSSYIFRVTGANALSPRAQIGLEGVMTFSSADGTVQVPYAATDMVSDVVARINHSGAEVTASLDQAGRLVLKGTASADPANPDFVIRHMEDSGRFLAGYAGVLGGYGAENAYTWEQADAVNLLAGGVQHAVAPVAHPSGWIELNPAVKSDVSTVAAGTAEQDGTLFPGENSVAAAIARIRNTAVMVGSTRTFDDYFADAVTEIGLKGEQAKLSLETQNAVLKELKDMRDSVSGVNIDEELADIIKFQHGYNAAARFIATVNDMLDTVINRMGV</sequence>
<keyword evidence="10" id="KW-0282">Flagellum</keyword>
<comment type="caution">
    <text evidence="10">The sequence shown here is derived from an EMBL/GenBank/DDBJ whole genome shotgun (WGS) entry which is preliminary data.</text>
</comment>
<dbReference type="GO" id="GO:0009424">
    <property type="term" value="C:bacterial-type flagellum hook"/>
    <property type="evidence" value="ECO:0007669"/>
    <property type="project" value="InterPro"/>
</dbReference>
<evidence type="ECO:0000256" key="2">
    <source>
        <dbReference type="ARBA" id="ARBA00004613"/>
    </source>
</evidence>
<evidence type="ECO:0000259" key="9">
    <source>
        <dbReference type="Pfam" id="PF22638"/>
    </source>
</evidence>
<evidence type="ECO:0000313" key="11">
    <source>
        <dbReference type="Proteomes" id="UP000823616"/>
    </source>
</evidence>
<feature type="coiled-coil region" evidence="7">
    <location>
        <begin position="172"/>
        <end position="199"/>
    </location>
</feature>
<accession>A0A9D9EQ08</accession>
<dbReference type="EMBL" id="JADIMS010000163">
    <property type="protein sequence ID" value="MBO8451192.1"/>
    <property type="molecule type" value="Genomic_DNA"/>
</dbReference>
<dbReference type="Pfam" id="PF06429">
    <property type="entry name" value="Flg_bbr_C"/>
    <property type="match status" value="1"/>
</dbReference>
<evidence type="ECO:0000256" key="6">
    <source>
        <dbReference type="ARBA" id="ARBA00023143"/>
    </source>
</evidence>
<dbReference type="AlphaFoldDB" id="A0A9D9EQ08"/>
<reference evidence="10" key="2">
    <citation type="journal article" date="2021" name="PeerJ">
        <title>Extensive microbial diversity within the chicken gut microbiome revealed by metagenomics and culture.</title>
        <authorList>
            <person name="Gilroy R."/>
            <person name="Ravi A."/>
            <person name="Getino M."/>
            <person name="Pursley I."/>
            <person name="Horton D.L."/>
            <person name="Alikhan N.F."/>
            <person name="Baker D."/>
            <person name="Gharbi K."/>
            <person name="Hall N."/>
            <person name="Watson M."/>
            <person name="Adriaenssens E.M."/>
            <person name="Foster-Nyarko E."/>
            <person name="Jarju S."/>
            <person name="Secka A."/>
            <person name="Antonio M."/>
            <person name="Oren A."/>
            <person name="Chaudhuri R.R."/>
            <person name="La Ragione R."/>
            <person name="Hildebrand F."/>
            <person name="Pallen M.J."/>
        </authorList>
    </citation>
    <scope>NUCLEOTIDE SEQUENCE</scope>
    <source>
        <strain evidence="10">B3-4054</strain>
    </source>
</reference>
<organism evidence="10 11">
    <name type="scientific">Candidatus Avitreponema avistercoris</name>
    <dbReference type="NCBI Taxonomy" id="2840705"/>
    <lineage>
        <taxon>Bacteria</taxon>
        <taxon>Pseudomonadati</taxon>
        <taxon>Spirochaetota</taxon>
        <taxon>Spirochaetia</taxon>
        <taxon>Spirochaetales</taxon>
        <taxon>Candidatus Avitreponema</taxon>
    </lineage>
</organism>
<dbReference type="InterPro" id="IPR010930">
    <property type="entry name" value="Flg_bb/hook_C_dom"/>
</dbReference>
<comment type="subcellular location">
    <subcellularLocation>
        <location evidence="1">Bacterial flagellum</location>
    </subcellularLocation>
    <subcellularLocation>
        <location evidence="2">Secreted</location>
    </subcellularLocation>
</comment>
<evidence type="ECO:0000256" key="7">
    <source>
        <dbReference type="SAM" id="Coils"/>
    </source>
</evidence>
<dbReference type="SUPFAM" id="SSF64518">
    <property type="entry name" value="Phase 1 flagellin"/>
    <property type="match status" value="1"/>
</dbReference>
<comment type="similarity">
    <text evidence="3">Belongs to the flagella basal body rod proteins family.</text>
</comment>
<keyword evidence="10" id="KW-0966">Cell projection</keyword>
<dbReference type="Pfam" id="PF07196">
    <property type="entry name" value="Flagellin_IN"/>
    <property type="match status" value="1"/>
</dbReference>
<keyword evidence="6" id="KW-0975">Bacterial flagellum</keyword>
<dbReference type="InterPro" id="IPR002371">
    <property type="entry name" value="FlgK"/>
</dbReference>
<keyword evidence="10" id="KW-0969">Cilium</keyword>
<evidence type="ECO:0000256" key="3">
    <source>
        <dbReference type="ARBA" id="ARBA00009677"/>
    </source>
</evidence>
<proteinExistence type="inferred from homology"/>